<protein>
    <submittedName>
        <fullName evidence="1">Uncharacterized protein</fullName>
    </submittedName>
</protein>
<comment type="caution">
    <text evidence="1">The sequence shown here is derived from an EMBL/GenBank/DDBJ whole genome shotgun (WGS) entry which is preliminary data.</text>
</comment>
<name>A0A2I2FT66_9EURO</name>
<dbReference type="OrthoDB" id="1577640at2759"/>
<dbReference type="EMBL" id="MSFO01000010">
    <property type="protein sequence ID" value="PLB43767.1"/>
    <property type="molecule type" value="Genomic_DNA"/>
</dbReference>
<evidence type="ECO:0000313" key="2">
    <source>
        <dbReference type="Proteomes" id="UP000234275"/>
    </source>
</evidence>
<evidence type="ECO:0000313" key="1">
    <source>
        <dbReference type="EMBL" id="PLB43767.1"/>
    </source>
</evidence>
<dbReference type="VEuPathDB" id="FungiDB:P170DRAFT_480726"/>
<sequence length="554" mass="61643">MNNSGETPVDIILQNLWVCCLGTPVEQSSIGICSDLISAGGYLTSVGVFKCRQLAFYSPETLDAPTSLIIGMPTFVVGQIAGKIEVESIELPEKFAPVFSQSEQDLERLLKSGADMTEVMEYYTQWPRGLEILLNSGLAPSHKTLSVALAADYKESIKLLLQTKNLCIGPQWLQTVSCSRDVELLELATQELVSRRKRLRLLAETYLPSTTLSRLRIQPDRLLNSAAADVYRSLKALSIDIGFAESEISWIVYSHIGSNITLADLLWKAGFRDMDERDDNDYTSLMNLSTDHYLSGGPVGLLEKAQWLITRGADPHLTRESLPAVLYMCYDLGLASYCNLEHLVSASFKFCDLSDRCLGLVRRILFDPCRDTCSCSYSPNGCSGLSRFMDAFFWNITYRKVDGDVYEQLAVALEDIAGALCSSCPQGIFDAMAPDVIRFITAHALQITHTCVCDRWGACPRSVCEKLQEDEITELSFVEHDLLQQHEDLFGDFLAKYKKGNEPLPRFITGYWSTKMRQALSFDNASPEEQAMALREIGVVLDSNADTSNSFESG</sequence>
<organism evidence="1 2">
    <name type="scientific">Aspergillus steynii IBT 23096</name>
    <dbReference type="NCBI Taxonomy" id="1392250"/>
    <lineage>
        <taxon>Eukaryota</taxon>
        <taxon>Fungi</taxon>
        <taxon>Dikarya</taxon>
        <taxon>Ascomycota</taxon>
        <taxon>Pezizomycotina</taxon>
        <taxon>Eurotiomycetes</taxon>
        <taxon>Eurotiomycetidae</taxon>
        <taxon>Eurotiales</taxon>
        <taxon>Aspergillaceae</taxon>
        <taxon>Aspergillus</taxon>
        <taxon>Aspergillus subgen. Circumdati</taxon>
    </lineage>
</organism>
<proteinExistence type="predicted"/>
<dbReference type="RefSeq" id="XP_024699069.1">
    <property type="nucleotide sequence ID" value="XM_024853808.1"/>
</dbReference>
<dbReference type="AlphaFoldDB" id="A0A2I2FT66"/>
<dbReference type="Proteomes" id="UP000234275">
    <property type="component" value="Unassembled WGS sequence"/>
</dbReference>
<gene>
    <name evidence="1" type="ORF">P170DRAFT_480726</name>
</gene>
<reference evidence="1 2" key="1">
    <citation type="submission" date="2016-12" db="EMBL/GenBank/DDBJ databases">
        <title>The genomes of Aspergillus section Nigri reveals drivers in fungal speciation.</title>
        <authorList>
            <consortium name="DOE Joint Genome Institute"/>
            <person name="Vesth T.C."/>
            <person name="Nybo J."/>
            <person name="Theobald S."/>
            <person name="Brandl J."/>
            <person name="Frisvad J.C."/>
            <person name="Nielsen K.F."/>
            <person name="Lyhne E.K."/>
            <person name="Kogle M.E."/>
            <person name="Kuo A."/>
            <person name="Riley R."/>
            <person name="Clum A."/>
            <person name="Nolan M."/>
            <person name="Lipzen A."/>
            <person name="Salamov A."/>
            <person name="Henrissat B."/>
            <person name="Wiebenga A."/>
            <person name="De Vries R.P."/>
            <person name="Grigoriev I.V."/>
            <person name="Mortensen U.H."/>
            <person name="Andersen M.R."/>
            <person name="Baker S.E."/>
        </authorList>
    </citation>
    <scope>NUCLEOTIDE SEQUENCE [LARGE SCALE GENOMIC DNA]</scope>
    <source>
        <strain evidence="1 2">IBT 23096</strain>
    </source>
</reference>
<dbReference type="GeneID" id="36561506"/>
<keyword evidence="2" id="KW-1185">Reference proteome</keyword>
<accession>A0A2I2FT66</accession>